<dbReference type="EMBL" id="JBCAWK010000001">
    <property type="protein sequence ID" value="KAK8869514.1"/>
    <property type="molecule type" value="Genomic_DNA"/>
</dbReference>
<dbReference type="AlphaFoldDB" id="A0AAW0Z5M5"/>
<dbReference type="Proteomes" id="UP001388673">
    <property type="component" value="Unassembled WGS sequence"/>
</dbReference>
<dbReference type="SUPFAM" id="SSF56784">
    <property type="entry name" value="HAD-like"/>
    <property type="match status" value="1"/>
</dbReference>
<dbReference type="GO" id="GO:0016791">
    <property type="term" value="F:phosphatase activity"/>
    <property type="evidence" value="ECO:0007669"/>
    <property type="project" value="UniProtKB-ARBA"/>
</dbReference>
<dbReference type="GeneID" id="92177340"/>
<dbReference type="NCBIfam" id="TIGR01428">
    <property type="entry name" value="HAD_type_II"/>
    <property type="match status" value="1"/>
</dbReference>
<dbReference type="PRINTS" id="PR00413">
    <property type="entry name" value="HADHALOGNASE"/>
</dbReference>
<evidence type="ECO:0000313" key="3">
    <source>
        <dbReference type="Proteomes" id="UP001388673"/>
    </source>
</evidence>
<dbReference type="InterPro" id="IPR006328">
    <property type="entry name" value="2-HAD"/>
</dbReference>
<dbReference type="InterPro" id="IPR023214">
    <property type="entry name" value="HAD_sf"/>
</dbReference>
<dbReference type="RefSeq" id="XP_066805760.1">
    <property type="nucleotide sequence ID" value="XM_066943218.1"/>
</dbReference>
<organism evidence="2 3">
    <name type="scientific">Kwoniella newhampshirensis</name>
    <dbReference type="NCBI Taxonomy" id="1651941"/>
    <lineage>
        <taxon>Eukaryota</taxon>
        <taxon>Fungi</taxon>
        <taxon>Dikarya</taxon>
        <taxon>Basidiomycota</taxon>
        <taxon>Agaricomycotina</taxon>
        <taxon>Tremellomycetes</taxon>
        <taxon>Tremellales</taxon>
        <taxon>Cryptococcaceae</taxon>
        <taxon>Kwoniella</taxon>
    </lineage>
</organism>
<dbReference type="GO" id="GO:0019120">
    <property type="term" value="F:hydrolase activity, acting on acid halide bonds, in C-halide compounds"/>
    <property type="evidence" value="ECO:0007669"/>
    <property type="project" value="InterPro"/>
</dbReference>
<dbReference type="PANTHER" id="PTHR43316">
    <property type="entry name" value="HYDROLASE, HALOACID DELAHOGENASE-RELATED"/>
    <property type="match status" value="1"/>
</dbReference>
<gene>
    <name evidence="2" type="ORF">IAR55_000080</name>
</gene>
<dbReference type="Pfam" id="PF00702">
    <property type="entry name" value="Hydrolase"/>
    <property type="match status" value="1"/>
</dbReference>
<sequence length="238" mass="26680">MEQYKALVFDCYGTLIDWERGMYDNLQPIFEQKTCPDPIKVFTHLGAIENRIQAEDKTMIYPAVLKSAYQNLAGELRLWADDDAAQAFGSSVGSWPAFPDSGGALGKLHKLGLKLIILSNVDNESFSESRKKLETGWGQFDGVYTAENIGSYKPDLRNFQYALEALDRDFGIQPHEVLSVANSKYHDIEPAHKMGLKAAWINRAGAIMGVRGREGEKADWTFDNMAEFADAMERDLSD</sequence>
<dbReference type="Gene3D" id="3.40.50.1000">
    <property type="entry name" value="HAD superfamily/HAD-like"/>
    <property type="match status" value="1"/>
</dbReference>
<dbReference type="KEGG" id="kne:92177340"/>
<evidence type="ECO:0000313" key="2">
    <source>
        <dbReference type="EMBL" id="KAK8869514.1"/>
    </source>
</evidence>
<dbReference type="InterPro" id="IPR051540">
    <property type="entry name" value="S-2-haloacid_dehalogenase"/>
</dbReference>
<proteinExistence type="predicted"/>
<dbReference type="Gene3D" id="1.10.150.750">
    <property type="match status" value="1"/>
</dbReference>
<evidence type="ECO:0000256" key="1">
    <source>
        <dbReference type="ARBA" id="ARBA00022801"/>
    </source>
</evidence>
<keyword evidence="3" id="KW-1185">Reference proteome</keyword>
<name>A0AAW0Z5M5_9TREE</name>
<dbReference type="NCBIfam" id="TIGR01493">
    <property type="entry name" value="HAD-SF-IA-v2"/>
    <property type="match status" value="1"/>
</dbReference>
<protein>
    <submittedName>
        <fullName evidence="2">Haloacid dehalogenase, type II</fullName>
    </submittedName>
</protein>
<dbReference type="SFLD" id="SFLDS00003">
    <property type="entry name" value="Haloacid_Dehalogenase"/>
    <property type="match status" value="1"/>
</dbReference>
<dbReference type="PANTHER" id="PTHR43316:SF9">
    <property type="entry name" value="ACID DEHALOGENASE, PUTATIVE (AFU_ORTHOLOGUE AFUA_6G14460)-RELATED"/>
    <property type="match status" value="1"/>
</dbReference>
<keyword evidence="1" id="KW-0378">Hydrolase</keyword>
<accession>A0AAW0Z5M5</accession>
<reference evidence="2 3" key="1">
    <citation type="journal article" date="2024" name="bioRxiv">
        <title>Comparative genomics of Cryptococcus and Kwoniella reveals pathogenesis evolution and contrasting karyotype dynamics via intercentromeric recombination or chromosome fusion.</title>
        <authorList>
            <person name="Coelho M.A."/>
            <person name="David-Palma M."/>
            <person name="Shea T."/>
            <person name="Bowers K."/>
            <person name="McGinley-Smith S."/>
            <person name="Mohammad A.W."/>
            <person name="Gnirke A."/>
            <person name="Yurkov A.M."/>
            <person name="Nowrousian M."/>
            <person name="Sun S."/>
            <person name="Cuomo C.A."/>
            <person name="Heitman J."/>
        </authorList>
    </citation>
    <scope>NUCLEOTIDE SEQUENCE [LARGE SCALE GENOMIC DNA]</scope>
    <source>
        <strain evidence="2 3">CBS 13917</strain>
    </source>
</reference>
<dbReference type="SFLD" id="SFLDG01129">
    <property type="entry name" value="C1.5:_HAD__Beta-PGM__Phosphata"/>
    <property type="match status" value="1"/>
</dbReference>
<dbReference type="InterPro" id="IPR006439">
    <property type="entry name" value="HAD-SF_hydro_IA"/>
</dbReference>
<dbReference type="InterPro" id="IPR036412">
    <property type="entry name" value="HAD-like_sf"/>
</dbReference>
<comment type="caution">
    <text evidence="2">The sequence shown here is derived from an EMBL/GenBank/DDBJ whole genome shotgun (WGS) entry which is preliminary data.</text>
</comment>